<dbReference type="Proteomes" id="UP000178603">
    <property type="component" value="Unassembled WGS sequence"/>
</dbReference>
<comment type="caution">
    <text evidence="3">The sequence shown here is derived from an EMBL/GenBank/DDBJ whole genome shotgun (WGS) entry which is preliminary data.</text>
</comment>
<evidence type="ECO:0000313" key="3">
    <source>
        <dbReference type="EMBL" id="OGM54215.1"/>
    </source>
</evidence>
<proteinExistence type="predicted"/>
<accession>A0A1F8ASP3</accession>
<dbReference type="InterPro" id="IPR003615">
    <property type="entry name" value="HNH_nuc"/>
</dbReference>
<keyword evidence="1" id="KW-0804">Transcription</keyword>
<sequence length="215" mass="25136">MTKVEAIKKVLEDNGGIATWEIIYNEIERYYPMAKASMEWQAGIRGVLYREIKNQRNFKKVDESTYSLVDYDERKLLLHPKDAVTSKDILTAIRVGQNAFRKRLLLALIKCPVTNIDDERVLTASHIKPWTMATNLERLDLYNGFLFSPTIDRLFDRGIISFTNDRLLIISPTFSLQNVERLGLRPNQYIKNLPVWGRESYLEYHRTKIFLHKGV</sequence>
<evidence type="ECO:0000259" key="2">
    <source>
        <dbReference type="PROSITE" id="PS51913"/>
    </source>
</evidence>
<dbReference type="PROSITE" id="PS51913">
    <property type="entry name" value="HTH_HARE"/>
    <property type="match status" value="1"/>
</dbReference>
<dbReference type="EMBL" id="MGGW01000017">
    <property type="protein sequence ID" value="OGM54215.1"/>
    <property type="molecule type" value="Genomic_DNA"/>
</dbReference>
<dbReference type="InterPro" id="IPR007759">
    <property type="entry name" value="Asxl_HARE-HTH"/>
</dbReference>
<name>A0A1F8ASP3_9BACT</name>
<dbReference type="AlphaFoldDB" id="A0A1F8ASP3"/>
<dbReference type="GO" id="GO:0006355">
    <property type="term" value="P:regulation of DNA-templated transcription"/>
    <property type="evidence" value="ECO:0007669"/>
    <property type="project" value="InterPro"/>
</dbReference>
<gene>
    <name evidence="3" type="ORF">A3E44_00855</name>
</gene>
<feature type="domain" description="HTH HARE-type" evidence="2">
    <location>
        <begin position="1"/>
        <end position="71"/>
    </location>
</feature>
<reference evidence="3 4" key="1">
    <citation type="journal article" date="2016" name="Nat. Commun.">
        <title>Thousands of microbial genomes shed light on interconnected biogeochemical processes in an aquifer system.</title>
        <authorList>
            <person name="Anantharaman K."/>
            <person name="Brown C.T."/>
            <person name="Hug L.A."/>
            <person name="Sharon I."/>
            <person name="Castelle C.J."/>
            <person name="Probst A.J."/>
            <person name="Thomas B.C."/>
            <person name="Singh A."/>
            <person name="Wilkins M.J."/>
            <person name="Karaoz U."/>
            <person name="Brodie E.L."/>
            <person name="Williams K.H."/>
            <person name="Hubbard S.S."/>
            <person name="Banfield J.F."/>
        </authorList>
    </citation>
    <scope>NUCLEOTIDE SEQUENCE [LARGE SCALE GENOMIC DNA]</scope>
</reference>
<organism evidence="3 4">
    <name type="scientific">Candidatus Woesebacteria bacterium RIFCSPHIGHO2_12_FULL_41_24</name>
    <dbReference type="NCBI Taxonomy" id="1802510"/>
    <lineage>
        <taxon>Bacteria</taxon>
        <taxon>Candidatus Woeseibacteriota</taxon>
    </lineage>
</organism>
<protein>
    <recommendedName>
        <fullName evidence="2">HTH HARE-type domain-containing protein</fullName>
    </recommendedName>
</protein>
<dbReference type="Pfam" id="PF13391">
    <property type="entry name" value="HNH_2"/>
    <property type="match status" value="1"/>
</dbReference>
<evidence type="ECO:0000313" key="4">
    <source>
        <dbReference type="Proteomes" id="UP000178603"/>
    </source>
</evidence>
<evidence type="ECO:0000256" key="1">
    <source>
        <dbReference type="ARBA" id="ARBA00023163"/>
    </source>
</evidence>